<feature type="chain" id="PRO_5016728811" description="peptidylprolyl isomerase" evidence="7">
    <location>
        <begin position="26"/>
        <end position="347"/>
    </location>
</feature>
<feature type="signal peptide" evidence="7">
    <location>
        <begin position="1"/>
        <end position="25"/>
    </location>
</feature>
<keyword evidence="3 7" id="KW-0732">Signal</keyword>
<dbReference type="InterPro" id="IPR000297">
    <property type="entry name" value="PPIase_PpiC"/>
</dbReference>
<evidence type="ECO:0000256" key="5">
    <source>
        <dbReference type="ARBA" id="ARBA00023235"/>
    </source>
</evidence>
<keyword evidence="5 6" id="KW-0413">Isomerase</keyword>
<evidence type="ECO:0000256" key="2">
    <source>
        <dbReference type="ARBA" id="ARBA00013194"/>
    </source>
</evidence>
<dbReference type="Pfam" id="PF13145">
    <property type="entry name" value="Rotamase_2"/>
    <property type="match status" value="1"/>
</dbReference>
<organism evidence="9 10">
    <name type="scientific">Roseimicrobium gellanilyticum</name>
    <dbReference type="NCBI Taxonomy" id="748857"/>
    <lineage>
        <taxon>Bacteria</taxon>
        <taxon>Pseudomonadati</taxon>
        <taxon>Verrucomicrobiota</taxon>
        <taxon>Verrucomicrobiia</taxon>
        <taxon>Verrucomicrobiales</taxon>
        <taxon>Verrucomicrobiaceae</taxon>
        <taxon>Roseimicrobium</taxon>
    </lineage>
</organism>
<dbReference type="RefSeq" id="WP_113956278.1">
    <property type="nucleotide sequence ID" value="NZ_QNRR01000001.1"/>
</dbReference>
<dbReference type="Gene3D" id="3.10.50.40">
    <property type="match status" value="1"/>
</dbReference>
<dbReference type="GO" id="GO:0003755">
    <property type="term" value="F:peptidyl-prolyl cis-trans isomerase activity"/>
    <property type="evidence" value="ECO:0007669"/>
    <property type="project" value="UniProtKB-KW"/>
</dbReference>
<protein>
    <recommendedName>
        <fullName evidence="2">peptidylprolyl isomerase</fullName>
        <ecNumber evidence="2">5.2.1.8</ecNumber>
    </recommendedName>
</protein>
<keyword evidence="4 6" id="KW-0697">Rotamase</keyword>
<dbReference type="PROSITE" id="PS50198">
    <property type="entry name" value="PPIC_PPIASE_2"/>
    <property type="match status" value="1"/>
</dbReference>
<dbReference type="SUPFAM" id="SSF54534">
    <property type="entry name" value="FKBP-like"/>
    <property type="match status" value="1"/>
</dbReference>
<dbReference type="OrthoDB" id="9778023at2"/>
<dbReference type="PANTHER" id="PTHR47245">
    <property type="entry name" value="PEPTIDYLPROLYL ISOMERASE"/>
    <property type="match status" value="1"/>
</dbReference>
<evidence type="ECO:0000256" key="4">
    <source>
        <dbReference type="ARBA" id="ARBA00023110"/>
    </source>
</evidence>
<dbReference type="InterPro" id="IPR046357">
    <property type="entry name" value="PPIase_dom_sf"/>
</dbReference>
<dbReference type="SUPFAM" id="SSF109998">
    <property type="entry name" value="Triger factor/SurA peptide-binding domain-like"/>
    <property type="match status" value="1"/>
</dbReference>
<name>A0A366HVL7_9BACT</name>
<evidence type="ECO:0000313" key="10">
    <source>
        <dbReference type="Proteomes" id="UP000253426"/>
    </source>
</evidence>
<reference evidence="9 10" key="1">
    <citation type="submission" date="2018-06" db="EMBL/GenBank/DDBJ databases">
        <title>Genomic Encyclopedia of Type Strains, Phase IV (KMG-IV): sequencing the most valuable type-strain genomes for metagenomic binning, comparative biology and taxonomic classification.</title>
        <authorList>
            <person name="Goeker M."/>
        </authorList>
    </citation>
    <scope>NUCLEOTIDE SEQUENCE [LARGE SCALE GENOMIC DNA]</scope>
    <source>
        <strain evidence="9 10">DSM 25532</strain>
    </source>
</reference>
<evidence type="ECO:0000256" key="7">
    <source>
        <dbReference type="SAM" id="SignalP"/>
    </source>
</evidence>
<dbReference type="Gene3D" id="1.10.4030.10">
    <property type="entry name" value="Porin chaperone SurA, peptide-binding domain"/>
    <property type="match status" value="1"/>
</dbReference>
<evidence type="ECO:0000259" key="8">
    <source>
        <dbReference type="PROSITE" id="PS50198"/>
    </source>
</evidence>
<accession>A0A366HVL7</accession>
<comment type="catalytic activity">
    <reaction evidence="1">
        <text>[protein]-peptidylproline (omega=180) = [protein]-peptidylproline (omega=0)</text>
        <dbReference type="Rhea" id="RHEA:16237"/>
        <dbReference type="Rhea" id="RHEA-COMP:10747"/>
        <dbReference type="Rhea" id="RHEA-COMP:10748"/>
        <dbReference type="ChEBI" id="CHEBI:83833"/>
        <dbReference type="ChEBI" id="CHEBI:83834"/>
        <dbReference type="EC" id="5.2.1.8"/>
    </reaction>
</comment>
<comment type="caution">
    <text evidence="9">The sequence shown here is derived from an EMBL/GenBank/DDBJ whole genome shotgun (WGS) entry which is preliminary data.</text>
</comment>
<dbReference type="EMBL" id="QNRR01000001">
    <property type="protein sequence ID" value="RBP47338.1"/>
    <property type="molecule type" value="Genomic_DNA"/>
</dbReference>
<dbReference type="EC" id="5.2.1.8" evidence="2"/>
<dbReference type="InterPro" id="IPR050245">
    <property type="entry name" value="PrsA_foldase"/>
</dbReference>
<dbReference type="PANTHER" id="PTHR47245:SF1">
    <property type="entry name" value="FOLDASE PROTEIN PRSA"/>
    <property type="match status" value="1"/>
</dbReference>
<evidence type="ECO:0000256" key="1">
    <source>
        <dbReference type="ARBA" id="ARBA00000971"/>
    </source>
</evidence>
<sequence length="347" mass="38648">MKISRSILIAATALLVHASTSSSFGATYGIAATVNGKVITTSEVREAVQMQEQLIQMTIKDPRVAAARLGELRESALYALIERQLVLSEFEKLGGSIKAQYVDDDINNIIRESYNGDREKFLHDLAKTGMTIKKFREQREKMMVVSVLRSRQTANLPPPTPAQVQSFYTKNAEKFRDKDYIKFSTITIPKYPVGDASASTESQKKLAQEIRTKISGGADFATMARTYSQDSRQEMGGDWGLQERAGLSREIADAAFALKTGAISPVTEVGPNYMIIYCEAKQPGNQEPLEKVRPQIEKVISAEMGREAVNRWLSGLASKAIIQPETVRKNFYQWLNKESKAAEQQQP</sequence>
<dbReference type="Proteomes" id="UP000253426">
    <property type="component" value="Unassembled WGS sequence"/>
</dbReference>
<dbReference type="AlphaFoldDB" id="A0A366HVL7"/>
<evidence type="ECO:0000313" key="9">
    <source>
        <dbReference type="EMBL" id="RBP47338.1"/>
    </source>
</evidence>
<feature type="domain" description="PpiC" evidence="8">
    <location>
        <begin position="159"/>
        <end position="280"/>
    </location>
</feature>
<evidence type="ECO:0000256" key="3">
    <source>
        <dbReference type="ARBA" id="ARBA00022729"/>
    </source>
</evidence>
<dbReference type="InterPro" id="IPR027304">
    <property type="entry name" value="Trigger_fact/SurA_dom_sf"/>
</dbReference>
<gene>
    <name evidence="9" type="ORF">DES53_101135</name>
</gene>
<proteinExistence type="predicted"/>
<dbReference type="Pfam" id="PF13624">
    <property type="entry name" value="SurA_N_3"/>
    <property type="match status" value="1"/>
</dbReference>
<keyword evidence="10" id="KW-1185">Reference proteome</keyword>
<evidence type="ECO:0000256" key="6">
    <source>
        <dbReference type="PROSITE-ProRule" id="PRU00278"/>
    </source>
</evidence>